<evidence type="ECO:0000313" key="4">
    <source>
        <dbReference type="Proteomes" id="UP001642464"/>
    </source>
</evidence>
<feature type="chain" id="PRO_5045276726" evidence="2">
    <location>
        <begin position="20"/>
        <end position="731"/>
    </location>
</feature>
<reference evidence="3 4" key="1">
    <citation type="submission" date="2024-02" db="EMBL/GenBank/DDBJ databases">
        <authorList>
            <person name="Chen Y."/>
            <person name="Shah S."/>
            <person name="Dougan E. K."/>
            <person name="Thang M."/>
            <person name="Chan C."/>
        </authorList>
    </citation>
    <scope>NUCLEOTIDE SEQUENCE [LARGE SCALE GENOMIC DNA]</scope>
</reference>
<feature type="transmembrane region" description="Helical" evidence="1">
    <location>
        <begin position="642"/>
        <end position="661"/>
    </location>
</feature>
<keyword evidence="1" id="KW-0812">Transmembrane</keyword>
<accession>A0ABP0Q230</accession>
<keyword evidence="4" id="KW-1185">Reference proteome</keyword>
<keyword evidence="1" id="KW-0472">Membrane</keyword>
<comment type="caution">
    <text evidence="3">The sequence shown here is derived from an EMBL/GenBank/DDBJ whole genome shotgun (WGS) entry which is preliminary data.</text>
</comment>
<protein>
    <submittedName>
        <fullName evidence="3">Uncharacterized protein</fullName>
    </submittedName>
</protein>
<organism evidence="3 4">
    <name type="scientific">Durusdinium trenchii</name>
    <dbReference type="NCBI Taxonomy" id="1381693"/>
    <lineage>
        <taxon>Eukaryota</taxon>
        <taxon>Sar</taxon>
        <taxon>Alveolata</taxon>
        <taxon>Dinophyceae</taxon>
        <taxon>Suessiales</taxon>
        <taxon>Symbiodiniaceae</taxon>
        <taxon>Durusdinium</taxon>
    </lineage>
</organism>
<keyword evidence="2" id="KW-0732">Signal</keyword>
<dbReference type="EMBL" id="CAXAMM010038940">
    <property type="protein sequence ID" value="CAK9082320.1"/>
    <property type="molecule type" value="Genomic_DNA"/>
</dbReference>
<feature type="transmembrane region" description="Helical" evidence="1">
    <location>
        <begin position="136"/>
        <end position="160"/>
    </location>
</feature>
<evidence type="ECO:0000256" key="2">
    <source>
        <dbReference type="SAM" id="SignalP"/>
    </source>
</evidence>
<feature type="transmembrane region" description="Helical" evidence="1">
    <location>
        <begin position="589"/>
        <end position="610"/>
    </location>
</feature>
<proteinExistence type="predicted"/>
<evidence type="ECO:0000313" key="3">
    <source>
        <dbReference type="EMBL" id="CAK9082320.1"/>
    </source>
</evidence>
<evidence type="ECO:0000256" key="1">
    <source>
        <dbReference type="SAM" id="Phobius"/>
    </source>
</evidence>
<feature type="transmembrane region" description="Helical" evidence="1">
    <location>
        <begin position="411"/>
        <end position="429"/>
    </location>
</feature>
<feature type="transmembrane region" description="Helical" evidence="1">
    <location>
        <begin position="617"/>
        <end position="636"/>
    </location>
</feature>
<name>A0ABP0Q230_9DINO</name>
<feature type="transmembrane region" description="Helical" evidence="1">
    <location>
        <begin position="376"/>
        <end position="399"/>
    </location>
</feature>
<gene>
    <name evidence="3" type="ORF">SCF082_LOCUS39127</name>
</gene>
<dbReference type="Proteomes" id="UP001642464">
    <property type="component" value="Unassembled WGS sequence"/>
</dbReference>
<keyword evidence="1" id="KW-1133">Transmembrane helix</keyword>
<feature type="signal peptide" evidence="2">
    <location>
        <begin position="1"/>
        <end position="19"/>
    </location>
</feature>
<feature type="transmembrane region" description="Helical" evidence="1">
    <location>
        <begin position="436"/>
        <end position="455"/>
    </location>
</feature>
<feature type="transmembrane region" description="Helical" evidence="1">
    <location>
        <begin position="559"/>
        <end position="577"/>
    </location>
</feature>
<feature type="transmembrane region" description="Helical" evidence="1">
    <location>
        <begin position="461"/>
        <end position="479"/>
    </location>
</feature>
<sequence length="731" mass="81712">MLNFAVLGSLLSLLPVAWSTRCWMISVSGFHCNREAGQEWMENINQRYAYYADNGMYSYRGSISQIFHSSTRCDRIWVDPLHSNMWRLTSLDDPCLTWGMLNRSAAMEVLGRVEVQMMRIAGCGPQVLSISCDLELGVVFGVALGIFSVAVLLLTFSLHIPRTVLPLKPKDEELFNPSSLGDGELLHKTVPMHQWCVSLEDLRQFRRLVMHAVLQGKVQPSELDMFELSDLRIGPSVYSVTEQLVKPLTSLAGNMSWALLKNPEGLSCDVFVTHCWAEGIYEFLDRVEHSWPRGAKGAYICFLSNPQNSDISSLIASPSESPFALALRNAGVVLVLPNHRASIYTRLWCVYEAFLAYRWQKGIRTAERRHDGLWRCLVRTACLYAAGSAVVLLMLNTIIEYEDWYELDKSFFAPLIFAMLIFSISRFDCCGFLKQASLGIACIFSGVALSPAVLFRGYDNLTSVTIWLAVGLTLCVAEYDRMMISDVLLRSRFLVRGFSGRLMDAKCSVDADRQNIHQELQATGGEVEHAVNTLIHVNWLSPELQHVAALAGQLGDASYFSSTWLCCALGCWLIVPFNHFNDRYVATDTSKVCSAVTFVHGIVWLLLFIFLPHDRKVFASALIKVWIPAVLALLAVQQNWLWYPPLGALVLGPFCLLLSLAGPLRVARIPFLGIPLVQILIGKWGCRRSRGPLPGFAPQDQERSVESTSVEPMSQDLAVPCESEESVTIAF</sequence>